<protein>
    <submittedName>
        <fullName evidence="1">Uncharacterized protein</fullName>
    </submittedName>
</protein>
<dbReference type="AlphaFoldDB" id="X0RL98"/>
<feature type="non-terminal residue" evidence="1">
    <location>
        <position position="211"/>
    </location>
</feature>
<accession>X0RL98</accession>
<dbReference type="EMBL" id="BARS01007806">
    <property type="protein sequence ID" value="GAF69563.1"/>
    <property type="molecule type" value="Genomic_DNA"/>
</dbReference>
<organism evidence="1">
    <name type="scientific">marine sediment metagenome</name>
    <dbReference type="NCBI Taxonomy" id="412755"/>
    <lineage>
        <taxon>unclassified sequences</taxon>
        <taxon>metagenomes</taxon>
        <taxon>ecological metagenomes</taxon>
    </lineage>
</organism>
<comment type="caution">
    <text evidence="1">The sequence shown here is derived from an EMBL/GenBank/DDBJ whole genome shotgun (WGS) entry which is preliminary data.</text>
</comment>
<proteinExistence type="predicted"/>
<reference evidence="1" key="1">
    <citation type="journal article" date="2014" name="Front. Microbiol.">
        <title>High frequency of phylogenetically diverse reductive dehalogenase-homologous genes in deep subseafloor sedimentary metagenomes.</title>
        <authorList>
            <person name="Kawai M."/>
            <person name="Futagami T."/>
            <person name="Toyoda A."/>
            <person name="Takaki Y."/>
            <person name="Nishi S."/>
            <person name="Hori S."/>
            <person name="Arai W."/>
            <person name="Tsubouchi T."/>
            <person name="Morono Y."/>
            <person name="Uchiyama I."/>
            <person name="Ito T."/>
            <person name="Fujiyama A."/>
            <person name="Inagaki F."/>
            <person name="Takami H."/>
        </authorList>
    </citation>
    <scope>NUCLEOTIDE SEQUENCE</scope>
    <source>
        <strain evidence="1">Expedition CK06-06</strain>
    </source>
</reference>
<sequence length="211" mass="23986">MKKTFRKKSKIKKNSKIYKDIKGGVFSPKKIKQRVKSSTKQLKSLLLQKNIPKAELKSKLKKIGATDTVLSDMVNIAIQITEDYEKKLKDKDWEFSVEETKQKAFNAVEVSWGREISGIALEEFVAMYRGYRAVWIPSSSRDPRFEHMPFYGEEFIIGVGVDAEFSKKDLAVDLGSVGLHPAQEWGCNCGIQIISDASVNDSDITFNRKKK</sequence>
<gene>
    <name evidence="1" type="ORF">S01H1_14967</name>
</gene>
<name>X0RL98_9ZZZZ</name>
<evidence type="ECO:0000313" key="1">
    <source>
        <dbReference type="EMBL" id="GAF69563.1"/>
    </source>
</evidence>